<proteinExistence type="inferred from homology"/>
<dbReference type="VEuPathDB" id="FungiDB:PABG_06962"/>
<dbReference type="InterPro" id="IPR007317">
    <property type="entry name" value="GET4"/>
</dbReference>
<evidence type="ECO:0000313" key="3">
    <source>
        <dbReference type="Proteomes" id="UP000242814"/>
    </source>
</evidence>
<evidence type="ECO:0000256" key="1">
    <source>
        <dbReference type="ARBA" id="ARBA00005351"/>
    </source>
</evidence>
<dbReference type="FunFam" id="1.25.40.10:FF:000272">
    <property type="entry name" value="DUF410 domain protein"/>
    <property type="match status" value="1"/>
</dbReference>
<sequence>MTSRIEKTIIRQQEKIAAGAYYESHQQLRVIAARYLKQLNYDAAADILAGGAKALLHAPGASASGGDLAIMLIVDVYNKAEWEAVPEGQGDLVGRGRKKRLIELLHEFPPEEPTRRRYINEMIAWSARFGELERGDREIHHEVGALFAQENEPYDAERHLAVGTTDSAEILARLEYEWYTYDEPHTAGIYALRAVIPYLLTGNLRNANKAFIIFTSRLSSPADPGKAQALNAQQVSSQSSDVNVYPSLPLLNFTSLLLLAIQSGSADLFRQLTRQYAHHTREVDGWERASAYIGELYFGIKIPKQSNALMDMMGMMFGSGAGQESSRKSGKQQKSPAKVEAAPLPPMDLD</sequence>
<dbReference type="OrthoDB" id="10252405at2759"/>
<dbReference type="GO" id="GO:0045048">
    <property type="term" value="P:protein insertion into ER membrane"/>
    <property type="evidence" value="ECO:0007669"/>
    <property type="project" value="InterPro"/>
</dbReference>
<dbReference type="Gene3D" id="1.25.40.10">
    <property type="entry name" value="Tetratricopeptide repeat domain"/>
    <property type="match status" value="1"/>
</dbReference>
<accession>A0A1D2JHT8</accession>
<dbReference type="VEuPathDB" id="FungiDB:PADG_06193"/>
<name>A0A1D2JHT8_PARBR</name>
<protein>
    <submittedName>
        <fullName evidence="2">Uncharacterized protein</fullName>
    </submittedName>
</protein>
<dbReference type="EMBL" id="LZYO01000088">
    <property type="protein sequence ID" value="ODH36472.1"/>
    <property type="molecule type" value="Genomic_DNA"/>
</dbReference>
<dbReference type="Proteomes" id="UP000242814">
    <property type="component" value="Unassembled WGS sequence"/>
</dbReference>
<reference evidence="2 3" key="1">
    <citation type="submission" date="2016-06" db="EMBL/GenBank/DDBJ databases">
        <authorList>
            <person name="Kjaerup R.B."/>
            <person name="Dalgaard T.S."/>
            <person name="Juul-Madsen H.R."/>
        </authorList>
    </citation>
    <scope>NUCLEOTIDE SEQUENCE [LARGE SCALE GENOMIC DNA]</scope>
    <source>
        <strain evidence="2 3">Pb300</strain>
    </source>
</reference>
<organism evidence="2 3">
    <name type="scientific">Paracoccidioides brasiliensis</name>
    <dbReference type="NCBI Taxonomy" id="121759"/>
    <lineage>
        <taxon>Eukaryota</taxon>
        <taxon>Fungi</taxon>
        <taxon>Dikarya</taxon>
        <taxon>Ascomycota</taxon>
        <taxon>Pezizomycotina</taxon>
        <taxon>Eurotiomycetes</taxon>
        <taxon>Eurotiomycetidae</taxon>
        <taxon>Onygenales</taxon>
        <taxon>Ajellomycetaceae</taxon>
        <taxon>Paracoccidioides</taxon>
    </lineage>
</organism>
<dbReference type="PANTHER" id="PTHR12875:SF0">
    <property type="entry name" value="GOLGI TO ER TRAFFIC PROTEIN 4 HOMOLOG"/>
    <property type="match status" value="1"/>
</dbReference>
<gene>
    <name evidence="2" type="ORF">ACO22_02754</name>
</gene>
<dbReference type="GO" id="GO:0072380">
    <property type="term" value="C:TRC complex"/>
    <property type="evidence" value="ECO:0007669"/>
    <property type="project" value="TreeGrafter"/>
</dbReference>
<dbReference type="Pfam" id="PF04190">
    <property type="entry name" value="GET4"/>
    <property type="match status" value="1"/>
</dbReference>
<dbReference type="PANTHER" id="PTHR12875">
    <property type="entry name" value="GOLGI TO ER TRAFFIC PROTEIN 4 HOMOLOG"/>
    <property type="match status" value="1"/>
</dbReference>
<dbReference type="AlphaFoldDB" id="A0A1D2JHT8"/>
<dbReference type="InterPro" id="IPR011990">
    <property type="entry name" value="TPR-like_helical_dom_sf"/>
</dbReference>
<dbReference type="OMA" id="LMDMMGM"/>
<comment type="similarity">
    <text evidence="1">Belongs to the GET4 family.</text>
</comment>
<comment type="caution">
    <text evidence="2">The sequence shown here is derived from an EMBL/GenBank/DDBJ whole genome shotgun (WGS) entry which is preliminary data.</text>
</comment>
<evidence type="ECO:0000313" key="2">
    <source>
        <dbReference type="EMBL" id="ODH36472.1"/>
    </source>
</evidence>